<gene>
    <name evidence="4" type="primary">rpfG_1</name>
    <name evidence="4" type="ORF">BWY41_00436</name>
</gene>
<name>A0A1V5T3T2_9BACT</name>
<dbReference type="Gene3D" id="1.10.3210.10">
    <property type="entry name" value="Hypothetical protein af1432"/>
    <property type="match status" value="1"/>
</dbReference>
<dbReference type="AlphaFoldDB" id="A0A1V5T3T2"/>
<evidence type="ECO:0000259" key="3">
    <source>
        <dbReference type="PROSITE" id="PS51832"/>
    </source>
</evidence>
<dbReference type="CDD" id="cd00077">
    <property type="entry name" value="HDc"/>
    <property type="match status" value="1"/>
</dbReference>
<keyword evidence="1" id="KW-0597">Phosphoprotein</keyword>
<dbReference type="PANTHER" id="PTHR45228">
    <property type="entry name" value="CYCLIC DI-GMP PHOSPHODIESTERASE TM_0186-RELATED"/>
    <property type="match status" value="1"/>
</dbReference>
<dbReference type="EC" id="3.1.4.52" evidence="4"/>
<protein>
    <submittedName>
        <fullName evidence="4">Cyclic di-GMP phosphodiesterase response regulator RpfG</fullName>
        <ecNumber evidence="4">3.1.4.52</ecNumber>
    </submittedName>
</protein>
<reference evidence="4" key="1">
    <citation type="submission" date="2017-02" db="EMBL/GenBank/DDBJ databases">
        <title>Delving into the versatile metabolic prowess of the omnipresent phylum Bacteroidetes.</title>
        <authorList>
            <person name="Nobu M.K."/>
            <person name="Mei R."/>
            <person name="Narihiro T."/>
            <person name="Kuroda K."/>
            <person name="Liu W.-T."/>
        </authorList>
    </citation>
    <scope>NUCLEOTIDE SEQUENCE</scope>
    <source>
        <strain evidence="4">ADurb.Bin276</strain>
    </source>
</reference>
<comment type="caution">
    <text evidence="4">The sequence shown here is derived from an EMBL/GenBank/DDBJ whole genome shotgun (WGS) entry which is preliminary data.</text>
</comment>
<feature type="domain" description="Response regulatory" evidence="2">
    <location>
        <begin position="8"/>
        <end position="124"/>
    </location>
</feature>
<dbReference type="Proteomes" id="UP000485569">
    <property type="component" value="Unassembled WGS sequence"/>
</dbReference>
<dbReference type="EMBL" id="MWBQ01000027">
    <property type="protein sequence ID" value="OQA60902.1"/>
    <property type="molecule type" value="Genomic_DNA"/>
</dbReference>
<dbReference type="Pfam" id="PF00072">
    <property type="entry name" value="Response_reg"/>
    <property type="match status" value="1"/>
</dbReference>
<dbReference type="PROSITE" id="PS50110">
    <property type="entry name" value="RESPONSE_REGULATORY"/>
    <property type="match status" value="1"/>
</dbReference>
<feature type="domain" description="HD-GYP" evidence="3">
    <location>
        <begin position="151"/>
        <end position="361"/>
    </location>
</feature>
<dbReference type="GO" id="GO:0071111">
    <property type="term" value="F:cyclic-guanylate-specific phosphodiesterase activity"/>
    <property type="evidence" value="ECO:0007669"/>
    <property type="project" value="UniProtKB-EC"/>
</dbReference>
<dbReference type="InterPro" id="IPR003607">
    <property type="entry name" value="HD/PDEase_dom"/>
</dbReference>
<organism evidence="4">
    <name type="scientific">Candidatus Atribacter allofermentans</name>
    <dbReference type="NCBI Taxonomy" id="1852833"/>
    <lineage>
        <taxon>Bacteria</taxon>
        <taxon>Pseudomonadati</taxon>
        <taxon>Atribacterota</taxon>
        <taxon>Atribacteria</taxon>
        <taxon>Atribacterales</taxon>
        <taxon>Atribacteraceae</taxon>
        <taxon>Atribacter</taxon>
    </lineage>
</organism>
<dbReference type="InterPro" id="IPR052020">
    <property type="entry name" value="Cyclic_di-GMP/3'3'-cGAMP_PDE"/>
</dbReference>
<dbReference type="PROSITE" id="PS51832">
    <property type="entry name" value="HD_GYP"/>
    <property type="match status" value="1"/>
</dbReference>
<proteinExistence type="predicted"/>
<dbReference type="SMART" id="SM00448">
    <property type="entry name" value="REC"/>
    <property type="match status" value="1"/>
</dbReference>
<dbReference type="InterPro" id="IPR001789">
    <property type="entry name" value="Sig_transdc_resp-reg_receiver"/>
</dbReference>
<dbReference type="Gene3D" id="3.40.50.2300">
    <property type="match status" value="1"/>
</dbReference>
<accession>A0A1V5T3T2</accession>
<dbReference type="GO" id="GO:0000160">
    <property type="term" value="P:phosphorelay signal transduction system"/>
    <property type="evidence" value="ECO:0007669"/>
    <property type="project" value="InterPro"/>
</dbReference>
<keyword evidence="4" id="KW-0378">Hydrolase</keyword>
<evidence type="ECO:0000259" key="2">
    <source>
        <dbReference type="PROSITE" id="PS50110"/>
    </source>
</evidence>
<dbReference type="PANTHER" id="PTHR45228:SF5">
    <property type="entry name" value="CYCLIC DI-GMP PHOSPHODIESTERASE VC_1348-RELATED"/>
    <property type="match status" value="1"/>
</dbReference>
<evidence type="ECO:0000313" key="4">
    <source>
        <dbReference type="EMBL" id="OQA60902.1"/>
    </source>
</evidence>
<dbReference type="SUPFAM" id="SSF52172">
    <property type="entry name" value="CheY-like"/>
    <property type="match status" value="1"/>
</dbReference>
<evidence type="ECO:0000256" key="1">
    <source>
        <dbReference type="PROSITE-ProRule" id="PRU00169"/>
    </source>
</evidence>
<dbReference type="InterPro" id="IPR011006">
    <property type="entry name" value="CheY-like_superfamily"/>
</dbReference>
<dbReference type="SMART" id="SM00471">
    <property type="entry name" value="HDc"/>
    <property type="match status" value="1"/>
</dbReference>
<sequence>MIEMSTGNVLVVDDAHDNLRLLSTLLKRGGLVPRPVDSGKKALEAAVVDPPDLVLLDIQMPEMSGFEVCQRFMQDERLQNIPIIFISGRQGTDDKVKAFQAGGVDYVSKPFQEQEVLARVWAHIHLKKLREELLYHNKQLEEKVAKQVEVITASQMATIFALAKLAESRDKGTGQHFERVRIFSKKLALQMRGMGLYKDILTPSFIDNLYQAACLHDIGKVGVPDAILLKPGKVTPEEYEEIKKHSLYGADTLAKVLKHFPENQFLQMGVELARSHHEKWDGTGYPKGLVGKDIPLSGRIIALADYYDALTSHRYYRKAFSHEETARMIYQESGKHFDPDVAEAFRVLEKEFSQIRQEMQD</sequence>
<dbReference type="Pfam" id="PF13487">
    <property type="entry name" value="HD_5"/>
    <property type="match status" value="1"/>
</dbReference>
<dbReference type="SUPFAM" id="SSF109604">
    <property type="entry name" value="HD-domain/PDEase-like"/>
    <property type="match status" value="1"/>
</dbReference>
<feature type="modified residue" description="4-aspartylphosphate" evidence="1">
    <location>
        <position position="57"/>
    </location>
</feature>
<dbReference type="InterPro" id="IPR037522">
    <property type="entry name" value="HD_GYP_dom"/>
</dbReference>